<keyword evidence="2" id="KW-0004">4Fe-4S</keyword>
<dbReference type="InterPro" id="IPR045854">
    <property type="entry name" value="NO2/SO3_Rdtase_4Fe4S_sf"/>
</dbReference>
<dbReference type="InterPro" id="IPR036136">
    <property type="entry name" value="Nit/Sulf_reduc_fer-like_dom_sf"/>
</dbReference>
<evidence type="ECO:0000259" key="8">
    <source>
        <dbReference type="Pfam" id="PF01077"/>
    </source>
</evidence>
<evidence type="ECO:0000256" key="1">
    <source>
        <dbReference type="ARBA" id="ARBA00010429"/>
    </source>
</evidence>
<keyword evidence="4" id="KW-0479">Metal-binding</keyword>
<feature type="domain" description="Nitrite/Sulfite reductase ferredoxin-like" evidence="9">
    <location>
        <begin position="1"/>
        <end position="58"/>
    </location>
</feature>
<evidence type="ECO:0000256" key="4">
    <source>
        <dbReference type="ARBA" id="ARBA00022723"/>
    </source>
</evidence>
<dbReference type="AlphaFoldDB" id="T0YWN6"/>
<reference evidence="10" key="1">
    <citation type="submission" date="2013-08" db="EMBL/GenBank/DDBJ databases">
        <authorList>
            <person name="Mendez C."/>
            <person name="Richter M."/>
            <person name="Ferrer M."/>
            <person name="Sanchez J."/>
        </authorList>
    </citation>
    <scope>NUCLEOTIDE SEQUENCE</scope>
</reference>
<protein>
    <submittedName>
        <fullName evidence="10">Ferredoxin-nitrite reductase</fullName>
    </submittedName>
</protein>
<dbReference type="SUPFAM" id="SSF56014">
    <property type="entry name" value="Nitrite and sulphite reductase 4Fe-4S domain-like"/>
    <property type="match status" value="1"/>
</dbReference>
<keyword evidence="6" id="KW-0408">Iron</keyword>
<reference evidence="10" key="2">
    <citation type="journal article" date="2014" name="ISME J.">
        <title>Microbial stratification in low pH oxic and suboxic macroscopic growths along an acid mine drainage.</title>
        <authorList>
            <person name="Mendez-Garcia C."/>
            <person name="Mesa V."/>
            <person name="Sprenger R.R."/>
            <person name="Richter M."/>
            <person name="Diez M.S."/>
            <person name="Solano J."/>
            <person name="Bargiela R."/>
            <person name="Golyshina O.V."/>
            <person name="Manteca A."/>
            <person name="Ramos J.L."/>
            <person name="Gallego J.R."/>
            <person name="Llorente I."/>
            <person name="Martins Dos Santos V.A."/>
            <person name="Jensen O.N."/>
            <person name="Pelaez A.I."/>
            <person name="Sanchez J."/>
            <person name="Ferrer M."/>
        </authorList>
    </citation>
    <scope>NUCLEOTIDE SEQUENCE</scope>
</reference>
<dbReference type="GO" id="GO:0051539">
    <property type="term" value="F:4 iron, 4 sulfur cluster binding"/>
    <property type="evidence" value="ECO:0007669"/>
    <property type="project" value="UniProtKB-KW"/>
</dbReference>
<evidence type="ECO:0000256" key="3">
    <source>
        <dbReference type="ARBA" id="ARBA00022617"/>
    </source>
</evidence>
<dbReference type="PANTHER" id="PTHR32439">
    <property type="entry name" value="FERREDOXIN--NITRITE REDUCTASE, CHLOROPLASTIC"/>
    <property type="match status" value="1"/>
</dbReference>
<feature type="domain" description="Nitrite/sulphite reductase 4Fe-4S" evidence="8">
    <location>
        <begin position="67"/>
        <end position="142"/>
    </location>
</feature>
<proteinExistence type="inferred from homology"/>
<evidence type="ECO:0000256" key="5">
    <source>
        <dbReference type="ARBA" id="ARBA00023002"/>
    </source>
</evidence>
<keyword evidence="3" id="KW-0349">Heme</keyword>
<evidence type="ECO:0000313" key="10">
    <source>
        <dbReference type="EMBL" id="EQD37458.1"/>
    </source>
</evidence>
<organism evidence="10">
    <name type="scientific">mine drainage metagenome</name>
    <dbReference type="NCBI Taxonomy" id="410659"/>
    <lineage>
        <taxon>unclassified sequences</taxon>
        <taxon>metagenomes</taxon>
        <taxon>ecological metagenomes</taxon>
    </lineage>
</organism>
<dbReference type="Pfam" id="PF01077">
    <property type="entry name" value="NIR_SIR"/>
    <property type="match status" value="1"/>
</dbReference>
<dbReference type="InterPro" id="IPR051329">
    <property type="entry name" value="NIR_SIR_4Fe-4S"/>
</dbReference>
<comment type="similarity">
    <text evidence="1">Belongs to the nitrite and sulfite reductase 4Fe-4S domain family.</text>
</comment>
<gene>
    <name evidence="10" type="ORF">B1A_17555</name>
</gene>
<dbReference type="GO" id="GO:0020037">
    <property type="term" value="F:heme binding"/>
    <property type="evidence" value="ECO:0007669"/>
    <property type="project" value="InterPro"/>
</dbReference>
<dbReference type="GO" id="GO:0016491">
    <property type="term" value="F:oxidoreductase activity"/>
    <property type="evidence" value="ECO:0007669"/>
    <property type="project" value="UniProtKB-KW"/>
</dbReference>
<evidence type="ECO:0000256" key="6">
    <source>
        <dbReference type="ARBA" id="ARBA00023004"/>
    </source>
</evidence>
<dbReference type="GO" id="GO:0046872">
    <property type="term" value="F:metal ion binding"/>
    <property type="evidence" value="ECO:0007669"/>
    <property type="project" value="UniProtKB-KW"/>
</dbReference>
<dbReference type="SUPFAM" id="SSF55124">
    <property type="entry name" value="Nitrite/Sulfite reductase N-terminal domain-like"/>
    <property type="match status" value="1"/>
</dbReference>
<evidence type="ECO:0000256" key="7">
    <source>
        <dbReference type="ARBA" id="ARBA00023014"/>
    </source>
</evidence>
<name>T0YWN6_9ZZZZ</name>
<dbReference type="EMBL" id="AUZX01012916">
    <property type="protein sequence ID" value="EQD37458.1"/>
    <property type="molecule type" value="Genomic_DNA"/>
</dbReference>
<comment type="caution">
    <text evidence="10">The sequence shown here is derived from an EMBL/GenBank/DDBJ whole genome shotgun (WGS) entry which is preliminary data.</text>
</comment>
<evidence type="ECO:0000259" key="9">
    <source>
        <dbReference type="Pfam" id="PF03460"/>
    </source>
</evidence>
<sequence length="200" mass="22088">MLRTRIAGGILKASALRQMAFISERYARGTADITVRQNIQFHWITPTDLPEIFRLLGEVGIDSMGACGDVTRNITGCPVSDLSGDPLAERHRRLLEEANAALKGHPDFWNLPRKFKITIASCKSQCSLPEINDVGIVPVHTPFMGMVMPCGWRVGSRHVPTSPYHFTFSSSMRRWFPFSGGLPPCFGTDPNFGKTGTVPV</sequence>
<accession>T0YWN6</accession>
<dbReference type="InterPro" id="IPR006067">
    <property type="entry name" value="NO2/SO3_Rdtase_4Fe4S_dom"/>
</dbReference>
<dbReference type="InterPro" id="IPR005117">
    <property type="entry name" value="NiRdtase/SiRdtase_haem-b_fer"/>
</dbReference>
<dbReference type="Gene3D" id="3.90.480.20">
    <property type="match status" value="1"/>
</dbReference>
<keyword evidence="7" id="KW-0411">Iron-sulfur</keyword>
<keyword evidence="5" id="KW-0560">Oxidoreductase</keyword>
<dbReference type="PANTHER" id="PTHR32439:SF0">
    <property type="entry name" value="FERREDOXIN--NITRITE REDUCTASE, CHLOROPLASTIC"/>
    <property type="match status" value="1"/>
</dbReference>
<dbReference type="Pfam" id="PF03460">
    <property type="entry name" value="NIR_SIR_ferr"/>
    <property type="match status" value="1"/>
</dbReference>
<evidence type="ECO:0000256" key="2">
    <source>
        <dbReference type="ARBA" id="ARBA00022485"/>
    </source>
</evidence>